<name>A0ABT4AQV1_9ACTN</name>
<dbReference type="Gene3D" id="3.30.450.150">
    <property type="entry name" value="Haem-degrading domain"/>
    <property type="match status" value="1"/>
</dbReference>
<dbReference type="EMBL" id="JAPNTZ010000001">
    <property type="protein sequence ID" value="MCY1136623.1"/>
    <property type="molecule type" value="Genomic_DNA"/>
</dbReference>
<dbReference type="InterPro" id="IPR005624">
    <property type="entry name" value="PduO/GlcC-like"/>
</dbReference>
<evidence type="ECO:0000313" key="1">
    <source>
        <dbReference type="EMBL" id="MCY1136623.1"/>
    </source>
</evidence>
<protein>
    <submittedName>
        <fullName evidence="1">Heme-binding protein</fullName>
    </submittedName>
</protein>
<dbReference type="InterPro" id="IPR038084">
    <property type="entry name" value="PduO/GlcC-like_sf"/>
</dbReference>
<dbReference type="Proteomes" id="UP001151002">
    <property type="component" value="Unassembled WGS sequence"/>
</dbReference>
<reference evidence="1" key="1">
    <citation type="submission" date="2022-11" db="EMBL/GenBank/DDBJ databases">
        <authorList>
            <person name="Somphong A."/>
            <person name="Phongsopitanun W."/>
        </authorList>
    </citation>
    <scope>NUCLEOTIDE SEQUENCE</scope>
    <source>
        <strain evidence="1">Pm04-4</strain>
    </source>
</reference>
<organism evidence="1 2">
    <name type="scientific">Paractinoplanes pyxinae</name>
    <dbReference type="NCBI Taxonomy" id="2997416"/>
    <lineage>
        <taxon>Bacteria</taxon>
        <taxon>Bacillati</taxon>
        <taxon>Actinomycetota</taxon>
        <taxon>Actinomycetes</taxon>
        <taxon>Micromonosporales</taxon>
        <taxon>Micromonosporaceae</taxon>
        <taxon>Paractinoplanes</taxon>
    </lineage>
</organism>
<keyword evidence="2" id="KW-1185">Reference proteome</keyword>
<dbReference type="RefSeq" id="WP_267560384.1">
    <property type="nucleotide sequence ID" value="NZ_JAPNTZ010000001.1"/>
</dbReference>
<dbReference type="SUPFAM" id="SSF143744">
    <property type="entry name" value="GlcG-like"/>
    <property type="match status" value="1"/>
</dbReference>
<dbReference type="Pfam" id="PF03928">
    <property type="entry name" value="HbpS-like"/>
    <property type="match status" value="1"/>
</dbReference>
<dbReference type="InterPro" id="IPR052517">
    <property type="entry name" value="GlcG_carb_metab_protein"/>
</dbReference>
<sequence>MTPTIAQISPVTLSLATATRLTEAAVAKASEIGIPYTITVIDGGGHVVLATRMDGAALVSIDTSVAKARTSVYFGAATADLGGAVQPGAPLFTIATATTSPLIFVAGGIPVHDAAGVVVGAIGAGGGSPEQDHEVAATAVGAL</sequence>
<dbReference type="PANTHER" id="PTHR34309:SF10">
    <property type="entry name" value="SLR1406 PROTEIN"/>
    <property type="match status" value="1"/>
</dbReference>
<gene>
    <name evidence="1" type="ORF">OWR29_01335</name>
</gene>
<dbReference type="PANTHER" id="PTHR34309">
    <property type="entry name" value="SLR1406 PROTEIN"/>
    <property type="match status" value="1"/>
</dbReference>
<evidence type="ECO:0000313" key="2">
    <source>
        <dbReference type="Proteomes" id="UP001151002"/>
    </source>
</evidence>
<comment type="caution">
    <text evidence="1">The sequence shown here is derived from an EMBL/GenBank/DDBJ whole genome shotgun (WGS) entry which is preliminary data.</text>
</comment>
<proteinExistence type="predicted"/>
<accession>A0ABT4AQV1</accession>